<evidence type="ECO:0000313" key="2">
    <source>
        <dbReference type="Proteomes" id="UP000516421"/>
    </source>
</evidence>
<dbReference type="RefSeq" id="WP_190616857.1">
    <property type="nucleotide sequence ID" value="NZ_CP061538.1"/>
</dbReference>
<accession>A0A7H2BI29</accession>
<gene>
    <name evidence="1" type="ORF">IDM48_07920</name>
</gene>
<dbReference type="InterPro" id="IPR009351">
    <property type="entry name" value="AlkZ-like"/>
</dbReference>
<organism evidence="1 2">
    <name type="scientific">Rothia amarae</name>
    <dbReference type="NCBI Taxonomy" id="169480"/>
    <lineage>
        <taxon>Bacteria</taxon>
        <taxon>Bacillati</taxon>
        <taxon>Actinomycetota</taxon>
        <taxon>Actinomycetes</taxon>
        <taxon>Micrococcales</taxon>
        <taxon>Micrococcaceae</taxon>
        <taxon>Rothia</taxon>
    </lineage>
</organism>
<dbReference type="Pfam" id="PF06224">
    <property type="entry name" value="AlkZ-like"/>
    <property type="match status" value="1"/>
</dbReference>
<keyword evidence="2" id="KW-1185">Reference proteome</keyword>
<sequence length="336" mass="37284">MTLLPEHELQARRLIAQGLAGSNARPALKNPVHVIRHLLALQGQTYKAGIRAIALRVENGEASGQDIEATDALVHEAVANHEIVRAWPMRGTLHFLDAQDARWLMHLCSPRIEAAAAKRRHGLGFVEGDFERAREALYAHLLNLKTGEVLERRDAYRVFEDAGVSTADGRGPHLLRAFGGLGDMVQGSLAGYRETFQHIDRLRVNQRHLPAGQALAELGTRYVNGHGPVTVSDLAWWSGLTKRESTTALKSAENCVPMVIGDVEYFAPSWQLNITAEELEQALERTFYLPAFDEYLLGYSDKSFTMASEIRHEVLTMNGISWNFTVKNGTVIGRTA</sequence>
<dbReference type="EMBL" id="CP061538">
    <property type="protein sequence ID" value="QNV39325.1"/>
    <property type="molecule type" value="Genomic_DNA"/>
</dbReference>
<proteinExistence type="predicted"/>
<protein>
    <submittedName>
        <fullName evidence="1">AlkZ family DNA glycosylase</fullName>
    </submittedName>
</protein>
<reference evidence="1 2" key="1">
    <citation type="submission" date="2020-09" db="EMBL/GenBank/DDBJ databases">
        <title>Investigation of environmental microbe.</title>
        <authorList>
            <person name="Ou Y."/>
            <person name="Kang Q."/>
        </authorList>
    </citation>
    <scope>NUCLEOTIDE SEQUENCE [LARGE SCALE GENOMIC DNA]</scope>
    <source>
        <strain evidence="1 2">KJZ-9</strain>
    </source>
</reference>
<evidence type="ECO:0000313" key="1">
    <source>
        <dbReference type="EMBL" id="QNV39325.1"/>
    </source>
</evidence>
<dbReference type="Proteomes" id="UP000516421">
    <property type="component" value="Chromosome"/>
</dbReference>
<dbReference type="AlphaFoldDB" id="A0A7H2BI29"/>
<name>A0A7H2BI29_9MICC</name>
<dbReference type="KEGG" id="rama:IDM48_07920"/>
<dbReference type="PANTHER" id="PTHR38479:SF2">
    <property type="entry name" value="WINGED HELIX DNA-BINDING DOMAIN-CONTAINING PROTEIN"/>
    <property type="match status" value="1"/>
</dbReference>
<dbReference type="PANTHER" id="PTHR38479">
    <property type="entry name" value="LMO0824 PROTEIN"/>
    <property type="match status" value="1"/>
</dbReference>